<gene>
    <name evidence="1" type="ORF">M413DRAFT_121419</name>
</gene>
<proteinExistence type="predicted"/>
<dbReference type="STRING" id="686832.A0A0C3CEP8"/>
<dbReference type="SUPFAM" id="SSF81383">
    <property type="entry name" value="F-box domain"/>
    <property type="match status" value="1"/>
</dbReference>
<organism evidence="1 2">
    <name type="scientific">Hebeloma cylindrosporum</name>
    <dbReference type="NCBI Taxonomy" id="76867"/>
    <lineage>
        <taxon>Eukaryota</taxon>
        <taxon>Fungi</taxon>
        <taxon>Dikarya</taxon>
        <taxon>Basidiomycota</taxon>
        <taxon>Agaricomycotina</taxon>
        <taxon>Agaricomycetes</taxon>
        <taxon>Agaricomycetidae</taxon>
        <taxon>Agaricales</taxon>
        <taxon>Agaricineae</taxon>
        <taxon>Hymenogastraceae</taxon>
        <taxon>Hebeloma</taxon>
    </lineage>
</organism>
<dbReference type="Proteomes" id="UP000053424">
    <property type="component" value="Unassembled WGS sequence"/>
</dbReference>
<dbReference type="EMBL" id="KN831777">
    <property type="protein sequence ID" value="KIM42664.1"/>
    <property type="molecule type" value="Genomic_DNA"/>
</dbReference>
<evidence type="ECO:0000313" key="2">
    <source>
        <dbReference type="Proteomes" id="UP000053424"/>
    </source>
</evidence>
<dbReference type="Gene3D" id="3.80.10.10">
    <property type="entry name" value="Ribonuclease Inhibitor"/>
    <property type="match status" value="1"/>
</dbReference>
<reference evidence="1 2" key="1">
    <citation type="submission" date="2014-04" db="EMBL/GenBank/DDBJ databases">
        <authorList>
            <consortium name="DOE Joint Genome Institute"/>
            <person name="Kuo A."/>
            <person name="Gay G."/>
            <person name="Dore J."/>
            <person name="Kohler A."/>
            <person name="Nagy L.G."/>
            <person name="Floudas D."/>
            <person name="Copeland A."/>
            <person name="Barry K.W."/>
            <person name="Cichocki N."/>
            <person name="Veneault-Fourrey C."/>
            <person name="LaButti K."/>
            <person name="Lindquist E.A."/>
            <person name="Lipzen A."/>
            <person name="Lundell T."/>
            <person name="Morin E."/>
            <person name="Murat C."/>
            <person name="Sun H."/>
            <person name="Tunlid A."/>
            <person name="Henrissat B."/>
            <person name="Grigoriev I.V."/>
            <person name="Hibbett D.S."/>
            <person name="Martin F."/>
            <person name="Nordberg H.P."/>
            <person name="Cantor M.N."/>
            <person name="Hua S.X."/>
        </authorList>
    </citation>
    <scope>NUCLEOTIDE SEQUENCE [LARGE SCALE GENOMIC DNA]</scope>
    <source>
        <strain evidence="2">h7</strain>
    </source>
</reference>
<reference evidence="2" key="2">
    <citation type="submission" date="2015-01" db="EMBL/GenBank/DDBJ databases">
        <title>Evolutionary Origins and Diversification of the Mycorrhizal Mutualists.</title>
        <authorList>
            <consortium name="DOE Joint Genome Institute"/>
            <consortium name="Mycorrhizal Genomics Consortium"/>
            <person name="Kohler A."/>
            <person name="Kuo A."/>
            <person name="Nagy L.G."/>
            <person name="Floudas D."/>
            <person name="Copeland A."/>
            <person name="Barry K.W."/>
            <person name="Cichocki N."/>
            <person name="Veneault-Fourrey C."/>
            <person name="LaButti K."/>
            <person name="Lindquist E.A."/>
            <person name="Lipzen A."/>
            <person name="Lundell T."/>
            <person name="Morin E."/>
            <person name="Murat C."/>
            <person name="Riley R."/>
            <person name="Ohm R."/>
            <person name="Sun H."/>
            <person name="Tunlid A."/>
            <person name="Henrissat B."/>
            <person name="Grigoriev I.V."/>
            <person name="Hibbett D.S."/>
            <person name="Martin F."/>
        </authorList>
    </citation>
    <scope>NUCLEOTIDE SEQUENCE [LARGE SCALE GENOMIC DNA]</scope>
    <source>
        <strain evidence="2">h7</strain>
    </source>
</reference>
<dbReference type="InterPro" id="IPR032675">
    <property type="entry name" value="LRR_dom_sf"/>
</dbReference>
<keyword evidence="2" id="KW-1185">Reference proteome</keyword>
<accession>A0A0C3CEP8</accession>
<dbReference type="SUPFAM" id="SSF52047">
    <property type="entry name" value="RNI-like"/>
    <property type="match status" value="1"/>
</dbReference>
<name>A0A0C3CEP8_HEBCY</name>
<dbReference type="AlphaFoldDB" id="A0A0C3CEP8"/>
<dbReference type="OrthoDB" id="2994206at2759"/>
<dbReference type="Gene3D" id="1.20.1280.50">
    <property type="match status" value="1"/>
</dbReference>
<evidence type="ECO:0000313" key="1">
    <source>
        <dbReference type="EMBL" id="KIM42664.1"/>
    </source>
</evidence>
<sequence length="548" mass="62039">MNMGSGSVVGASSLDAIHVIDNEIEVWSERIRVRRSHRNNLVPISKIPVELLSYIFSLVQRKYRHESRENLGWIVVTHVCQRWRGIALNNPSLWVYIPFHCPDWVPEMTKRSKSAILKVELNSKNFMHFRFHDLREFLDIHISRIQKIKCYGSRKAILRTLFQHLPPHSARSLEHLNLCHAPQGPNTMTHIERLLAEPSRLRTLKLHGPIDWSSKVLSSLTHFAVHYNDSLPNESPPTYPQFFDALARMPALQILELHDVPLPPELATKFPIVYLSQLKSIHLMGSAPIVSNMLRHISFPESTRFQLTLDISMASDVALVSALFGGRNPSTKPVIKWPLARSLRLTVENGQAHITAWSYFSQETVNFSGWSFPDADDSFLRLSLPCLLLSSTPDRDDIMAQAILEACSATPFQNLLALSVVSEEELAGVNRESLTKAFGRQPQLHSANVEGPALKAFLGFMAGGNEDLSQAPDTFPSLRRLSIYAGIFKKGCLSAGVLQDMLRHRKEFGMELEHVDFKCCTYLRAKDAKDMGEHVRKVTWDEVDDDSE</sequence>
<dbReference type="HOGENOM" id="CLU_024199_2_3_1"/>
<dbReference type="InterPro" id="IPR036047">
    <property type="entry name" value="F-box-like_dom_sf"/>
</dbReference>
<protein>
    <submittedName>
        <fullName evidence="1">Uncharacterized protein</fullName>
    </submittedName>
</protein>